<evidence type="ECO:0000313" key="3">
    <source>
        <dbReference type="Proteomes" id="UP000317944"/>
    </source>
</evidence>
<name>A0A544U7Q5_LYSSH</name>
<organism evidence="2 3">
    <name type="scientific">Lysinibacillus sphaericus</name>
    <name type="common">Bacillus sphaericus</name>
    <dbReference type="NCBI Taxonomy" id="1421"/>
    <lineage>
        <taxon>Bacteria</taxon>
        <taxon>Bacillati</taxon>
        <taxon>Bacillota</taxon>
        <taxon>Bacilli</taxon>
        <taxon>Bacillales</taxon>
        <taxon>Bacillaceae</taxon>
        <taxon>Lysinibacillus</taxon>
    </lineage>
</organism>
<feature type="domain" description="Gp28/Gp37-like" evidence="1">
    <location>
        <begin position="4"/>
        <end position="354"/>
    </location>
</feature>
<protein>
    <recommendedName>
        <fullName evidence="1">Gp28/Gp37-like domain-containing protein</fullName>
    </recommendedName>
</protein>
<dbReference type="EMBL" id="SADV01000038">
    <property type="protein sequence ID" value="TQR27210.1"/>
    <property type="molecule type" value="Genomic_DNA"/>
</dbReference>
<dbReference type="OrthoDB" id="9255846at2"/>
<evidence type="ECO:0000313" key="2">
    <source>
        <dbReference type="EMBL" id="TQR27210.1"/>
    </source>
</evidence>
<dbReference type="Pfam" id="PF14594">
    <property type="entry name" value="Sipho_Gp37"/>
    <property type="match status" value="1"/>
</dbReference>
<comment type="caution">
    <text evidence="2">The sequence shown here is derived from an EMBL/GenBank/DDBJ whole genome shotgun (WGS) entry which is preliminary data.</text>
</comment>
<evidence type="ECO:0000259" key="1">
    <source>
        <dbReference type="Pfam" id="PF14594"/>
    </source>
</evidence>
<gene>
    <name evidence="2" type="ORF">C7Y47_23630</name>
</gene>
<dbReference type="RefSeq" id="WP_142510972.1">
    <property type="nucleotide sequence ID" value="NZ_SADV01000038.1"/>
</dbReference>
<dbReference type="Proteomes" id="UP000317944">
    <property type="component" value="Unassembled WGS sequence"/>
</dbReference>
<dbReference type="AlphaFoldDB" id="A0A544U7Q5"/>
<dbReference type="InterPro" id="IPR029432">
    <property type="entry name" value="Gp28/Gp37-like_dom"/>
</dbReference>
<sequence>MVDLYVFDLNFNAIGEISEYKKLILQRNYYKYSMLTLIVPGTPEMIELLQMNNIITTQSNPNYGYIIQHFDYIDQNGSEIEVVAYSLNYLLSWRVIERQQRYEGNVEDIIKSFISSNAINTSPNKVLPNFRLAANTGINIVDDSTKTGGTVSEHCFALCQKHEMSFDVLMNHKDKKYDVYTWQGEDHSTTQTLLPHVIFSKEFDNVIKQNYVNSNIETKTTAIVAGEGEGTDRKTTTVNDHLQGFNRRELYVDARDLQSGYLDDDNNNVTLTPDEYDATLVSRGEEKLAEYQERETYESEIDMFAQFEYGVDYKLGDVVSIRNDELQKVMHARVVCAELTVDRDGQELRIEFGSNIPTLGERLKKAVK</sequence>
<accession>A0A544U7Q5</accession>
<proteinExistence type="predicted"/>
<reference evidence="2 3" key="1">
    <citation type="submission" date="2018-03" db="EMBL/GenBank/DDBJ databases">
        <title>Aerobic endospore-forming bacteria genome sequencing and assembly.</title>
        <authorList>
            <person name="Cavalcante D.A."/>
            <person name="Driks A."/>
            <person name="Putonti C."/>
            <person name="De-Souza M.T."/>
        </authorList>
    </citation>
    <scope>NUCLEOTIDE SEQUENCE [LARGE SCALE GENOMIC DNA]</scope>
    <source>
        <strain evidence="2 3">SDF0037</strain>
    </source>
</reference>